<dbReference type="VEuPathDB" id="VectorBase:CPIJ011885"/>
<name>B0X0V4_CULQU</name>
<keyword evidence="2" id="KW-0547">Nucleotide-binding</keyword>
<protein>
    <submittedName>
        <fullName evidence="2 3">DEAD box ATP-dependent RNA helicase</fullName>
    </submittedName>
</protein>
<feature type="compositionally biased region" description="Polar residues" evidence="1">
    <location>
        <begin position="67"/>
        <end position="83"/>
    </location>
</feature>
<evidence type="ECO:0000256" key="1">
    <source>
        <dbReference type="SAM" id="MobiDB-lite"/>
    </source>
</evidence>
<dbReference type="GO" id="GO:0004386">
    <property type="term" value="F:helicase activity"/>
    <property type="evidence" value="ECO:0007669"/>
    <property type="project" value="UniProtKB-KW"/>
</dbReference>
<organism>
    <name type="scientific">Culex quinquefasciatus</name>
    <name type="common">Southern house mosquito</name>
    <name type="synonym">Culex pungens</name>
    <dbReference type="NCBI Taxonomy" id="7176"/>
    <lineage>
        <taxon>Eukaryota</taxon>
        <taxon>Metazoa</taxon>
        <taxon>Ecdysozoa</taxon>
        <taxon>Arthropoda</taxon>
        <taxon>Hexapoda</taxon>
        <taxon>Insecta</taxon>
        <taxon>Pterygota</taxon>
        <taxon>Neoptera</taxon>
        <taxon>Endopterygota</taxon>
        <taxon>Diptera</taxon>
        <taxon>Nematocera</taxon>
        <taxon>Culicoidea</taxon>
        <taxon>Culicidae</taxon>
        <taxon>Culicinae</taxon>
        <taxon>Culicini</taxon>
        <taxon>Culex</taxon>
        <taxon>Culex</taxon>
    </lineage>
</organism>
<reference evidence="3" key="2">
    <citation type="submission" date="2020-05" db="UniProtKB">
        <authorList>
            <consortium name="EnsemblMetazoa"/>
        </authorList>
    </citation>
    <scope>IDENTIFICATION</scope>
    <source>
        <strain evidence="3">JHB</strain>
    </source>
</reference>
<dbReference type="Proteomes" id="UP000002320">
    <property type="component" value="Unassembled WGS sequence"/>
</dbReference>
<keyword evidence="2" id="KW-0378">Hydrolase</keyword>
<accession>B0X0V4</accession>
<evidence type="ECO:0000313" key="2">
    <source>
        <dbReference type="EMBL" id="EDS38346.1"/>
    </source>
</evidence>
<sequence>MDGVVATIVAEITPVDIPAAEAQQPGGIAKITTVVESGIGGQFIARKNNRGGNYNNRDGDGGGGHPNRQQHLQRELSSQVSSNWNNGHRAVREIFVIAASQENECWQEPPANGGGYSGRCEFVDAGMTAAEEGTLI</sequence>
<evidence type="ECO:0000313" key="4">
    <source>
        <dbReference type="Proteomes" id="UP000002320"/>
    </source>
</evidence>
<feature type="region of interest" description="Disordered" evidence="1">
    <location>
        <begin position="45"/>
        <end position="83"/>
    </location>
</feature>
<proteinExistence type="predicted"/>
<keyword evidence="4" id="KW-1185">Reference proteome</keyword>
<dbReference type="KEGG" id="cqu:CpipJ_CPIJ011885"/>
<dbReference type="HOGENOM" id="CLU_1877470_0_0_1"/>
<reference evidence="2" key="1">
    <citation type="submission" date="2007-03" db="EMBL/GenBank/DDBJ databases">
        <title>Annotation of Culex pipiens quinquefasciatus.</title>
        <authorList>
            <consortium name="The Broad Institute Genome Sequencing Platform"/>
            <person name="Atkinson P.W."/>
            <person name="Hemingway J."/>
            <person name="Christensen B.M."/>
            <person name="Higgs S."/>
            <person name="Kodira C."/>
            <person name="Hannick L."/>
            <person name="Megy K."/>
            <person name="O'Leary S."/>
            <person name="Pearson M."/>
            <person name="Haas B.J."/>
            <person name="Mauceli E."/>
            <person name="Wortman J.R."/>
            <person name="Lee N.H."/>
            <person name="Guigo R."/>
            <person name="Stanke M."/>
            <person name="Alvarado L."/>
            <person name="Amedeo P."/>
            <person name="Antoine C.H."/>
            <person name="Arensburger P."/>
            <person name="Bidwell S.L."/>
            <person name="Crawford M."/>
            <person name="Camaro F."/>
            <person name="Devon K."/>
            <person name="Engels R."/>
            <person name="Hammond M."/>
            <person name="Howarth C."/>
            <person name="Koehrsen M."/>
            <person name="Lawson D."/>
            <person name="Montgomery P."/>
            <person name="Nene V."/>
            <person name="Nusbaum C."/>
            <person name="Puiu D."/>
            <person name="Romero-Severson J."/>
            <person name="Severson D.W."/>
            <person name="Shumway M."/>
            <person name="Sisk P."/>
            <person name="Stolte C."/>
            <person name="Zeng Q."/>
            <person name="Eisenstadt E."/>
            <person name="Fraser-Liggett C."/>
            <person name="Strausberg R."/>
            <person name="Galagan J."/>
            <person name="Birren B."/>
            <person name="Collins F.H."/>
        </authorList>
    </citation>
    <scope>NUCLEOTIDE SEQUENCE [LARGE SCALE GENOMIC DNA]</scope>
    <source>
        <strain evidence="2">JHB</strain>
    </source>
</reference>
<evidence type="ECO:0000313" key="3">
    <source>
        <dbReference type="EnsemblMetazoa" id="CPIJ011885-PA"/>
    </source>
</evidence>
<dbReference type="InParanoid" id="B0X0V4"/>
<dbReference type="EMBL" id="DS232246">
    <property type="protein sequence ID" value="EDS38346.1"/>
    <property type="molecule type" value="Genomic_DNA"/>
</dbReference>
<dbReference type="EnsemblMetazoa" id="CPIJ011885-RA">
    <property type="protein sequence ID" value="CPIJ011885-PA"/>
    <property type="gene ID" value="CPIJ011885"/>
</dbReference>
<gene>
    <name evidence="3" type="primary">6046008</name>
    <name evidence="2" type="ORF">CpipJ_CPIJ011885</name>
</gene>
<keyword evidence="2" id="KW-0067">ATP-binding</keyword>
<dbReference type="AlphaFoldDB" id="B0X0V4"/>
<keyword evidence="2" id="KW-0347">Helicase</keyword>